<reference evidence="2" key="1">
    <citation type="journal article" date="2023" name="Plant J.">
        <title>Genome sequences and population genomics provide insights into the demographic history, inbreeding, and mutation load of two 'living fossil' tree species of Dipteronia.</title>
        <authorList>
            <person name="Feng Y."/>
            <person name="Comes H.P."/>
            <person name="Chen J."/>
            <person name="Zhu S."/>
            <person name="Lu R."/>
            <person name="Zhang X."/>
            <person name="Li P."/>
            <person name="Qiu J."/>
            <person name="Olsen K.M."/>
            <person name="Qiu Y."/>
        </authorList>
    </citation>
    <scope>NUCLEOTIDE SEQUENCE</scope>
    <source>
        <strain evidence="2">KIB01</strain>
    </source>
</reference>
<protein>
    <recommendedName>
        <fullName evidence="1">DUF659 domain-containing protein</fullName>
    </recommendedName>
</protein>
<proteinExistence type="predicted"/>
<keyword evidence="3" id="KW-1185">Reference proteome</keyword>
<organism evidence="2 3">
    <name type="scientific">Dipteronia dyeriana</name>
    <dbReference type="NCBI Taxonomy" id="168575"/>
    <lineage>
        <taxon>Eukaryota</taxon>
        <taxon>Viridiplantae</taxon>
        <taxon>Streptophyta</taxon>
        <taxon>Embryophyta</taxon>
        <taxon>Tracheophyta</taxon>
        <taxon>Spermatophyta</taxon>
        <taxon>Magnoliopsida</taxon>
        <taxon>eudicotyledons</taxon>
        <taxon>Gunneridae</taxon>
        <taxon>Pentapetalae</taxon>
        <taxon>rosids</taxon>
        <taxon>malvids</taxon>
        <taxon>Sapindales</taxon>
        <taxon>Sapindaceae</taxon>
        <taxon>Hippocastanoideae</taxon>
        <taxon>Acereae</taxon>
        <taxon>Dipteronia</taxon>
    </lineage>
</organism>
<feature type="domain" description="DUF659" evidence="1">
    <location>
        <begin position="30"/>
        <end position="93"/>
    </location>
</feature>
<dbReference type="Pfam" id="PF04937">
    <property type="entry name" value="DUF659"/>
    <property type="match status" value="1"/>
</dbReference>
<evidence type="ECO:0000313" key="3">
    <source>
        <dbReference type="Proteomes" id="UP001280121"/>
    </source>
</evidence>
<accession>A0AAD9TXF0</accession>
<comment type="caution">
    <text evidence="2">The sequence shown here is derived from an EMBL/GenBank/DDBJ whole genome shotgun (WGS) entry which is preliminary data.</text>
</comment>
<gene>
    <name evidence="2" type="ORF">Ddye_025267</name>
</gene>
<dbReference type="Proteomes" id="UP001280121">
    <property type="component" value="Unassembled WGS sequence"/>
</dbReference>
<dbReference type="AlphaFoldDB" id="A0AAD9TXF0"/>
<evidence type="ECO:0000259" key="1">
    <source>
        <dbReference type="Pfam" id="PF04937"/>
    </source>
</evidence>
<sequence>MLPCLLDLTGELVLKGGNVTTAIFDLGCFHISIFVSSPRGFIFFKALDVDDRDEAGNLFASVLSDVIVEVGSTNVIQIISHLGHACKSSESLIIPSSLIHFGLLVLHIVFIC</sequence>
<evidence type="ECO:0000313" key="2">
    <source>
        <dbReference type="EMBL" id="KAK2643504.1"/>
    </source>
</evidence>
<name>A0AAD9TXF0_9ROSI</name>
<dbReference type="InterPro" id="IPR007021">
    <property type="entry name" value="DUF659"/>
</dbReference>
<dbReference type="EMBL" id="JANJYI010000007">
    <property type="protein sequence ID" value="KAK2643504.1"/>
    <property type="molecule type" value="Genomic_DNA"/>
</dbReference>